<evidence type="ECO:0000313" key="3">
    <source>
        <dbReference type="Proteomes" id="UP000319976"/>
    </source>
</evidence>
<dbReference type="EMBL" id="CP036316">
    <property type="protein sequence ID" value="QDT67053.1"/>
    <property type="molecule type" value="Genomic_DNA"/>
</dbReference>
<sequence>MLIDILAQGASPAIACKQIGVSFFVYLNTWCQDDAFRQKLDAIGAALSQNVAAALYRQAIEGSVSAQTFWLKNQPPPNWVQEMNEQQVNADAEEDGLENLSDEELRHLAEALAISIKTEDKSRAADQGDPPEGEPASKTE</sequence>
<dbReference type="AlphaFoldDB" id="A0A517TFA1"/>
<gene>
    <name evidence="2" type="ORF">V22_43250</name>
</gene>
<proteinExistence type="predicted"/>
<dbReference type="Proteomes" id="UP000319976">
    <property type="component" value="Chromosome"/>
</dbReference>
<dbReference type="RefSeq" id="WP_197439825.1">
    <property type="nucleotide sequence ID" value="NZ_CP036316.1"/>
</dbReference>
<evidence type="ECO:0000313" key="2">
    <source>
        <dbReference type="EMBL" id="QDT67053.1"/>
    </source>
</evidence>
<name>A0A517TFA1_9PLAN</name>
<accession>A0A517TFA1</accession>
<evidence type="ECO:0000256" key="1">
    <source>
        <dbReference type="SAM" id="MobiDB-lite"/>
    </source>
</evidence>
<feature type="region of interest" description="Disordered" evidence="1">
    <location>
        <begin position="117"/>
        <end position="140"/>
    </location>
</feature>
<dbReference type="KEGG" id="chya:V22_43250"/>
<reference evidence="2 3" key="1">
    <citation type="submission" date="2019-02" db="EMBL/GenBank/DDBJ databases">
        <title>Deep-cultivation of Planctomycetes and their phenomic and genomic characterization uncovers novel biology.</title>
        <authorList>
            <person name="Wiegand S."/>
            <person name="Jogler M."/>
            <person name="Boedeker C."/>
            <person name="Pinto D."/>
            <person name="Vollmers J."/>
            <person name="Rivas-Marin E."/>
            <person name="Kohn T."/>
            <person name="Peeters S.H."/>
            <person name="Heuer A."/>
            <person name="Rast P."/>
            <person name="Oberbeckmann S."/>
            <person name="Bunk B."/>
            <person name="Jeske O."/>
            <person name="Meyerdierks A."/>
            <person name="Storesund J.E."/>
            <person name="Kallscheuer N."/>
            <person name="Luecker S."/>
            <person name="Lage O.M."/>
            <person name="Pohl T."/>
            <person name="Merkel B.J."/>
            <person name="Hornburger P."/>
            <person name="Mueller R.-W."/>
            <person name="Bruemmer F."/>
            <person name="Labrenz M."/>
            <person name="Spormann A.M."/>
            <person name="Op den Camp H."/>
            <person name="Overmann J."/>
            <person name="Amann R."/>
            <person name="Jetten M.S.M."/>
            <person name="Mascher T."/>
            <person name="Medema M.H."/>
            <person name="Devos D.P."/>
            <person name="Kaster A.-K."/>
            <person name="Ovreas L."/>
            <person name="Rohde M."/>
            <person name="Galperin M.Y."/>
            <person name="Jogler C."/>
        </authorList>
    </citation>
    <scope>NUCLEOTIDE SEQUENCE [LARGE SCALE GENOMIC DNA]</scope>
    <source>
        <strain evidence="2 3">V22</strain>
    </source>
</reference>
<feature type="compositionally biased region" description="Basic and acidic residues" evidence="1">
    <location>
        <begin position="117"/>
        <end position="126"/>
    </location>
</feature>
<keyword evidence="3" id="KW-1185">Reference proteome</keyword>
<protein>
    <submittedName>
        <fullName evidence="2">Uncharacterized protein</fullName>
    </submittedName>
</protein>
<feature type="region of interest" description="Disordered" evidence="1">
    <location>
        <begin position="76"/>
        <end position="98"/>
    </location>
</feature>
<organism evidence="2 3">
    <name type="scientific">Calycomorphotria hydatis</name>
    <dbReference type="NCBI Taxonomy" id="2528027"/>
    <lineage>
        <taxon>Bacteria</taxon>
        <taxon>Pseudomonadati</taxon>
        <taxon>Planctomycetota</taxon>
        <taxon>Planctomycetia</taxon>
        <taxon>Planctomycetales</taxon>
        <taxon>Planctomycetaceae</taxon>
        <taxon>Calycomorphotria</taxon>
    </lineage>
</organism>